<proteinExistence type="predicted"/>
<sequence length="70" mass="7733">HKLRMAWVTLSSMSLSFFILLIITFTSFMQPIPVTADLKIRKLGVQPSPPPQPTLGFGFKPPRSKPPPSG</sequence>
<evidence type="ECO:0000313" key="2">
    <source>
        <dbReference type="EMBL" id="BAU02730.1"/>
    </source>
</evidence>
<dbReference type="AlphaFoldDB" id="A0A0S3TC30"/>
<reference evidence="2 3" key="1">
    <citation type="journal article" date="2015" name="Sci. Rep.">
        <title>The power of single molecule real-time sequencing technology in the de novo assembly of a eukaryotic genome.</title>
        <authorList>
            <person name="Sakai H."/>
            <person name="Naito K."/>
            <person name="Ogiso-Tanaka E."/>
            <person name="Takahashi Y."/>
            <person name="Iseki K."/>
            <person name="Muto C."/>
            <person name="Satou K."/>
            <person name="Teruya K."/>
            <person name="Shiroma A."/>
            <person name="Shimoji M."/>
            <person name="Hirano T."/>
            <person name="Itoh T."/>
            <person name="Kaga A."/>
            <person name="Tomooka N."/>
        </authorList>
    </citation>
    <scope>NUCLEOTIDE SEQUENCE [LARGE SCALE GENOMIC DNA]</scope>
    <source>
        <strain evidence="3">cv. Shumari</strain>
    </source>
</reference>
<keyword evidence="3" id="KW-1185">Reference proteome</keyword>
<dbReference type="EMBL" id="AP015044">
    <property type="protein sequence ID" value="BAU02730.1"/>
    <property type="molecule type" value="Genomic_DNA"/>
</dbReference>
<accession>A0A0S3TC30</accession>
<organism evidence="2 3">
    <name type="scientific">Vigna angularis var. angularis</name>
    <dbReference type="NCBI Taxonomy" id="157739"/>
    <lineage>
        <taxon>Eukaryota</taxon>
        <taxon>Viridiplantae</taxon>
        <taxon>Streptophyta</taxon>
        <taxon>Embryophyta</taxon>
        <taxon>Tracheophyta</taxon>
        <taxon>Spermatophyta</taxon>
        <taxon>Magnoliopsida</taxon>
        <taxon>eudicotyledons</taxon>
        <taxon>Gunneridae</taxon>
        <taxon>Pentapetalae</taxon>
        <taxon>rosids</taxon>
        <taxon>fabids</taxon>
        <taxon>Fabales</taxon>
        <taxon>Fabaceae</taxon>
        <taxon>Papilionoideae</taxon>
        <taxon>50 kb inversion clade</taxon>
        <taxon>NPAAA clade</taxon>
        <taxon>indigoferoid/millettioid clade</taxon>
        <taxon>Phaseoleae</taxon>
        <taxon>Vigna</taxon>
    </lineage>
</organism>
<gene>
    <name evidence="2" type="primary">Vigan.11G229900</name>
    <name evidence="2" type="ORF">VIGAN_11229900</name>
</gene>
<feature type="non-terminal residue" evidence="2">
    <location>
        <position position="1"/>
    </location>
</feature>
<name>A0A0S3TC30_PHAAN</name>
<feature type="region of interest" description="Disordered" evidence="1">
    <location>
        <begin position="43"/>
        <end position="70"/>
    </location>
</feature>
<dbReference type="Proteomes" id="UP000291084">
    <property type="component" value="Chromosome 11"/>
</dbReference>
<evidence type="ECO:0000313" key="3">
    <source>
        <dbReference type="Proteomes" id="UP000291084"/>
    </source>
</evidence>
<evidence type="ECO:0000256" key="1">
    <source>
        <dbReference type="SAM" id="MobiDB-lite"/>
    </source>
</evidence>
<protein>
    <submittedName>
        <fullName evidence="2">Uncharacterized protein</fullName>
    </submittedName>
</protein>